<accession>A0ABU4KYU2</accession>
<dbReference type="Gene3D" id="3.40.50.1000">
    <property type="entry name" value="HAD superfamily/HAD-like"/>
    <property type="match status" value="1"/>
</dbReference>
<dbReference type="Proteomes" id="UP001271723">
    <property type="component" value="Unassembled WGS sequence"/>
</dbReference>
<dbReference type="InterPro" id="IPR023214">
    <property type="entry name" value="HAD_sf"/>
</dbReference>
<proteinExistence type="predicted"/>
<dbReference type="EMBL" id="JARAVY010000002">
    <property type="protein sequence ID" value="MDX2908578.1"/>
    <property type="molecule type" value="Genomic_DNA"/>
</dbReference>
<dbReference type="InterPro" id="IPR036412">
    <property type="entry name" value="HAD-like_sf"/>
</dbReference>
<dbReference type="SUPFAM" id="SSF56784">
    <property type="entry name" value="HAD-like"/>
    <property type="match status" value="1"/>
</dbReference>
<dbReference type="CDD" id="cd01427">
    <property type="entry name" value="HAD_like"/>
    <property type="match status" value="1"/>
</dbReference>
<sequence length="689" mass="76016">MPPSETLLASVLRQNNRSIARDWAASLNADPGRPAPTSPVRKEFTDRYLPAMLHMVAHLIENPSPELIAVYRDELQRYPLQLGHPLDARNGNIFGFEVAELVAAQRAAISRRFGASAAIDTLDHLHEPLLTAPGIRYNMLLLGDCLMNGVRCFLTDSLREKGISLRGYHQYFSSALSAPFHLAAARDFAGRHPVGMIGFSPFTFDALPVFRQLLAESSQGSHPTTVTVNGVVDLVGHAVEEIRLWSDAPILLHNASGAPEGPERADITSLPPLTSAGQSAINALNAVLKERVRTWPGVLLIDEADIVERVGLRQASEPAAPGISLPDSLHHTSRLSREIARSYEDIVEAAVTLTGLRALAVDFDGTLWSGVMAEGRVTQHRDRQALLRRLARQGIVLIGLSKGTPESIRWRETDITPEDFVTVRRGWEPKPVALAEALQVLDIRPEHVGVIDDDATQRALLASAFPKLTVLDARDRDVWRRLSLAAELTTVTSDGVRRTGRYRTARRRKDFVSSQAGAQATATAMAALRLQLSSGPMQPTDVPRTLELLRRTNQFNTTGMWLSKQALSRMTDPSSEQVVHVASLRDRFGDFGLVAAAVVHRARRSIESFVLSCRAMGYGVENVLLDLIITEYGTPIEARLVRTRLNEPCHGLYAVAGFQECAPGRWRLDHRRPTHFPTFVTVEPVDRHE</sequence>
<keyword evidence="2" id="KW-1185">Reference proteome</keyword>
<evidence type="ECO:0000313" key="2">
    <source>
        <dbReference type="Proteomes" id="UP001271723"/>
    </source>
</evidence>
<evidence type="ECO:0000313" key="1">
    <source>
        <dbReference type="EMBL" id="MDX2908578.1"/>
    </source>
</evidence>
<protein>
    <recommendedName>
        <fullName evidence="3">HAD-IIIC family phosphatase</fullName>
    </recommendedName>
</protein>
<name>A0ABU4KYU2_9ACTN</name>
<comment type="caution">
    <text evidence="1">The sequence shown here is derived from an EMBL/GenBank/DDBJ whole genome shotgun (WGS) entry which is preliminary data.</text>
</comment>
<reference evidence="1 2" key="1">
    <citation type="journal article" date="2023" name="Microb. Genom.">
        <title>Mesoterricola silvestris gen. nov., sp. nov., Mesoterricola sediminis sp. nov., Geothrix oryzae sp. nov., Geothrix edaphica sp. nov., Geothrix rubra sp. nov., and Geothrix limicola sp. nov., six novel members of Acidobacteriota isolated from soils.</title>
        <authorList>
            <person name="Weisberg A.J."/>
            <person name="Pearce E."/>
            <person name="Kramer C.G."/>
            <person name="Chang J.H."/>
            <person name="Clarke C.R."/>
        </authorList>
    </citation>
    <scope>NUCLEOTIDE SEQUENCE [LARGE SCALE GENOMIC DNA]</scope>
    <source>
        <strain evidence="1 2">NRRL_B-2795</strain>
    </source>
</reference>
<organism evidence="1 2">
    <name type="scientific">Streptomyces griseiscabiei</name>
    <dbReference type="NCBI Taxonomy" id="2993540"/>
    <lineage>
        <taxon>Bacteria</taxon>
        <taxon>Bacillati</taxon>
        <taxon>Actinomycetota</taxon>
        <taxon>Actinomycetes</taxon>
        <taxon>Kitasatosporales</taxon>
        <taxon>Streptomycetaceae</taxon>
        <taxon>Streptomyces</taxon>
    </lineage>
</organism>
<evidence type="ECO:0008006" key="3">
    <source>
        <dbReference type="Google" id="ProtNLM"/>
    </source>
</evidence>
<dbReference type="RefSeq" id="WP_143673157.1">
    <property type="nucleotide sequence ID" value="NZ_JAGJBZ010000002.1"/>
</dbReference>
<gene>
    <name evidence="1" type="ORF">PV517_07650</name>
</gene>